<evidence type="ECO:0000256" key="1">
    <source>
        <dbReference type="SAM" id="Coils"/>
    </source>
</evidence>
<sequence>IEALKNDNQQIIANLQEIESELKRDDRFKAEDLTKKIDFKERSKAESKSEIEFSKNNMVKSEKENYELFETIQTRDLEINDRIENCYEKIFSELNELKNSIAECFSRLNQKQDEKSLLDDFMSQNDRCDRQSMFETILKEINDLKNSIKIYELSSKIPPSVQRNSIAVRFDSLIPIYDDSLLQNLDPEAFKSYHTPEWFCLTFIDLLKKKILQSSSIKQILEILIKIIKICDERSLDLVENILNQLNNFDLVAKYEIVSQVMIRDPNRKRRMMNIFIKDLESLVLITTGDELDQNFQQNNPELYQKIRIILEMANYSVLDMIDIDTINTLKRRWNYPKTIIRQSIFLSQ</sequence>
<name>A0A3M7P7H9_BRAPC</name>
<dbReference type="EMBL" id="REGN01012637">
    <property type="protein sequence ID" value="RMZ95041.1"/>
    <property type="molecule type" value="Genomic_DNA"/>
</dbReference>
<evidence type="ECO:0000313" key="3">
    <source>
        <dbReference type="Proteomes" id="UP000276133"/>
    </source>
</evidence>
<protein>
    <submittedName>
        <fullName evidence="2">Uncharacterized protein</fullName>
    </submittedName>
</protein>
<reference evidence="2 3" key="1">
    <citation type="journal article" date="2018" name="Sci. Rep.">
        <title>Genomic signatures of local adaptation to the degree of environmental predictability in rotifers.</title>
        <authorList>
            <person name="Franch-Gras L."/>
            <person name="Hahn C."/>
            <person name="Garcia-Roger E.M."/>
            <person name="Carmona M.J."/>
            <person name="Serra M."/>
            <person name="Gomez A."/>
        </authorList>
    </citation>
    <scope>NUCLEOTIDE SEQUENCE [LARGE SCALE GENOMIC DNA]</scope>
    <source>
        <strain evidence="2">HYR1</strain>
    </source>
</reference>
<dbReference type="AlphaFoldDB" id="A0A3M7P7H9"/>
<accession>A0A3M7P7H9</accession>
<proteinExistence type="predicted"/>
<dbReference type="Proteomes" id="UP000276133">
    <property type="component" value="Unassembled WGS sequence"/>
</dbReference>
<feature type="coiled-coil region" evidence="1">
    <location>
        <begin position="1"/>
        <end position="64"/>
    </location>
</feature>
<keyword evidence="1" id="KW-0175">Coiled coil</keyword>
<gene>
    <name evidence="2" type="ORF">BpHYR1_015817</name>
</gene>
<comment type="caution">
    <text evidence="2">The sequence shown here is derived from an EMBL/GenBank/DDBJ whole genome shotgun (WGS) entry which is preliminary data.</text>
</comment>
<keyword evidence="3" id="KW-1185">Reference proteome</keyword>
<dbReference type="OrthoDB" id="10678709at2759"/>
<evidence type="ECO:0000313" key="2">
    <source>
        <dbReference type="EMBL" id="RMZ95041.1"/>
    </source>
</evidence>
<feature type="non-terminal residue" evidence="2">
    <location>
        <position position="1"/>
    </location>
</feature>
<organism evidence="2 3">
    <name type="scientific">Brachionus plicatilis</name>
    <name type="common">Marine rotifer</name>
    <name type="synonym">Brachionus muelleri</name>
    <dbReference type="NCBI Taxonomy" id="10195"/>
    <lineage>
        <taxon>Eukaryota</taxon>
        <taxon>Metazoa</taxon>
        <taxon>Spiralia</taxon>
        <taxon>Gnathifera</taxon>
        <taxon>Rotifera</taxon>
        <taxon>Eurotatoria</taxon>
        <taxon>Monogononta</taxon>
        <taxon>Pseudotrocha</taxon>
        <taxon>Ploima</taxon>
        <taxon>Brachionidae</taxon>
        <taxon>Brachionus</taxon>
    </lineage>
</organism>